<name>A0A1F6G911_9PROT</name>
<dbReference type="CDD" id="cd07177">
    <property type="entry name" value="terB_like"/>
    <property type="match status" value="1"/>
</dbReference>
<evidence type="ECO:0000313" key="2">
    <source>
        <dbReference type="Proteomes" id="UP000178449"/>
    </source>
</evidence>
<gene>
    <name evidence="1" type="ORF">A2527_05310</name>
</gene>
<reference evidence="1 2" key="1">
    <citation type="journal article" date="2016" name="Nat. Commun.">
        <title>Thousands of microbial genomes shed light on interconnected biogeochemical processes in an aquifer system.</title>
        <authorList>
            <person name="Anantharaman K."/>
            <person name="Brown C.T."/>
            <person name="Hug L.A."/>
            <person name="Sharon I."/>
            <person name="Castelle C.J."/>
            <person name="Probst A.J."/>
            <person name="Thomas B.C."/>
            <person name="Singh A."/>
            <person name="Wilkins M.J."/>
            <person name="Karaoz U."/>
            <person name="Brodie E.L."/>
            <person name="Williams K.H."/>
            <person name="Hubbard S.S."/>
            <person name="Banfield J.F."/>
        </authorList>
    </citation>
    <scope>NUCLEOTIDE SEQUENCE [LARGE SCALE GENOMIC DNA]</scope>
</reference>
<accession>A0A1F6G911</accession>
<dbReference type="Proteomes" id="UP000178449">
    <property type="component" value="Unassembled WGS sequence"/>
</dbReference>
<evidence type="ECO:0000313" key="1">
    <source>
        <dbReference type="EMBL" id="OGG94604.1"/>
    </source>
</evidence>
<dbReference type="STRING" id="1817772.A2527_05310"/>
<dbReference type="InterPro" id="IPR029024">
    <property type="entry name" value="TerB-like"/>
</dbReference>
<proteinExistence type="predicted"/>
<protein>
    <recommendedName>
        <fullName evidence="3">Co-chaperone DjlA N-terminal domain-containing protein</fullName>
    </recommendedName>
</protein>
<dbReference type="AlphaFoldDB" id="A0A1F6G911"/>
<dbReference type="SUPFAM" id="SSF158682">
    <property type="entry name" value="TerB-like"/>
    <property type="match status" value="1"/>
</dbReference>
<organism evidence="1 2">
    <name type="scientific">Candidatus Lambdaproteobacteria bacterium RIFOXYD2_FULL_50_16</name>
    <dbReference type="NCBI Taxonomy" id="1817772"/>
    <lineage>
        <taxon>Bacteria</taxon>
        <taxon>Pseudomonadati</taxon>
        <taxon>Pseudomonadota</taxon>
        <taxon>Candidatus Lambdaproteobacteria</taxon>
    </lineage>
</organism>
<sequence>MTFDKDSLHKIVLASFIMAAADGYMDDSELKVIEKFAEEHWQPGWGTVRGMFREIDEEVVAFFEASETKEGELSKEELFFADFLPTISIEFRQVLVDLMGAVMGADGVFEDEELELLEKLKKTL</sequence>
<evidence type="ECO:0008006" key="3">
    <source>
        <dbReference type="Google" id="ProtNLM"/>
    </source>
</evidence>
<dbReference type="EMBL" id="MFNE01000036">
    <property type="protein sequence ID" value="OGG94604.1"/>
    <property type="molecule type" value="Genomic_DNA"/>
</dbReference>
<dbReference type="Gene3D" id="1.10.3680.10">
    <property type="entry name" value="TerB-like"/>
    <property type="match status" value="1"/>
</dbReference>
<comment type="caution">
    <text evidence="1">The sequence shown here is derived from an EMBL/GenBank/DDBJ whole genome shotgun (WGS) entry which is preliminary data.</text>
</comment>